<dbReference type="VEuPathDB" id="VectorBase:AAEL013493"/>
<dbReference type="SUPFAM" id="SSF48056">
    <property type="entry name" value="Di-copper centre-containing domain"/>
    <property type="match status" value="1"/>
</dbReference>
<keyword evidence="4" id="KW-0964">Secreted</keyword>
<evidence type="ECO:0000256" key="8">
    <source>
        <dbReference type="ARBA" id="ARBA00023033"/>
    </source>
</evidence>
<dbReference type="Gene3D" id="1.10.1280.10">
    <property type="entry name" value="Di-copper center containing domain from catechol oxidase"/>
    <property type="match status" value="1"/>
</dbReference>
<dbReference type="InterPro" id="IPR037020">
    <property type="entry name" value="Hemocyanin_C_sf"/>
</dbReference>
<dbReference type="Gene3D" id="2.60.40.1520">
    <property type="entry name" value="Hemocyanin, C-terminal domain"/>
    <property type="match status" value="1"/>
</dbReference>
<reference evidence="11" key="3">
    <citation type="submission" date="2012-09" db="EMBL/GenBank/DDBJ databases">
        <authorList>
            <consortium name="VectorBase"/>
        </authorList>
    </citation>
    <scope>NUCLEOTIDE SEQUENCE</scope>
    <source>
        <strain evidence="11">Liverpool</strain>
    </source>
</reference>
<dbReference type="EMBL" id="CH478041">
    <property type="protein sequence ID" value="EAT34241.1"/>
    <property type="molecule type" value="Genomic_DNA"/>
</dbReference>
<dbReference type="HOGENOM" id="CLU_012213_0_1_1"/>
<dbReference type="Pfam" id="PF03723">
    <property type="entry name" value="Hemocyanin_C"/>
    <property type="match status" value="1"/>
</dbReference>
<dbReference type="Pfam" id="PF03722">
    <property type="entry name" value="Hemocyanin_N"/>
    <property type="match status" value="1"/>
</dbReference>
<gene>
    <name evidence="11" type="primary">PPO7</name>
    <name evidence="11" type="ORF">AaeL_AAEL013493</name>
</gene>
<reference evidence="11" key="2">
    <citation type="journal article" date="2007" name="Science">
        <title>Genome sequence of Aedes aegypti, a major arbovirus vector.</title>
        <authorList>
            <person name="Nene V."/>
            <person name="Wortman J.R."/>
            <person name="Lawson D."/>
            <person name="Haas B."/>
            <person name="Kodira C."/>
            <person name="Tu Z.J."/>
            <person name="Loftus B."/>
            <person name="Xi Z."/>
            <person name="Megy K."/>
            <person name="Grabherr M."/>
            <person name="Ren Q."/>
            <person name="Zdobnov E.M."/>
            <person name="Lobo N.F."/>
            <person name="Campbell K.S."/>
            <person name="Brown S.E."/>
            <person name="Bonaldo M.F."/>
            <person name="Zhu J."/>
            <person name="Sinkins S.P."/>
            <person name="Hogenkamp D.G."/>
            <person name="Amedeo P."/>
            <person name="Arensburger P."/>
            <person name="Atkinson P.W."/>
            <person name="Bidwell S."/>
            <person name="Biedler J."/>
            <person name="Birney E."/>
            <person name="Bruggner R.V."/>
            <person name="Costas J."/>
            <person name="Coy M.R."/>
            <person name="Crabtree J."/>
            <person name="Crawford M."/>
            <person name="Debruyn B."/>
            <person name="Decaprio D."/>
            <person name="Eiglmeier K."/>
            <person name="Eisenstadt E."/>
            <person name="El-Dorry H."/>
            <person name="Gelbart W.M."/>
            <person name="Gomes S.L."/>
            <person name="Hammond M."/>
            <person name="Hannick L.I."/>
            <person name="Hogan J.R."/>
            <person name="Holmes M.H."/>
            <person name="Jaffe D."/>
            <person name="Johnston J.S."/>
            <person name="Kennedy R.C."/>
            <person name="Koo H."/>
            <person name="Kravitz S."/>
            <person name="Kriventseva E.V."/>
            <person name="Kulp D."/>
            <person name="Labutti K."/>
            <person name="Lee E."/>
            <person name="Li S."/>
            <person name="Lovin D.D."/>
            <person name="Mao C."/>
            <person name="Mauceli E."/>
            <person name="Menck C.F."/>
            <person name="Miller J.R."/>
            <person name="Montgomery P."/>
            <person name="Mori A."/>
            <person name="Nascimento A.L."/>
            <person name="Naveira H.F."/>
            <person name="Nusbaum C."/>
            <person name="O'leary S."/>
            <person name="Orvis J."/>
            <person name="Pertea M."/>
            <person name="Quesneville H."/>
            <person name="Reidenbach K.R."/>
            <person name="Rogers Y.H."/>
            <person name="Roth C.W."/>
            <person name="Schneider J.R."/>
            <person name="Schatz M."/>
            <person name="Shumway M."/>
            <person name="Stanke M."/>
            <person name="Stinson E.O."/>
            <person name="Tubio J.M."/>
            <person name="Vanzee J.P."/>
            <person name="Verjovski-Almeida S."/>
            <person name="Werner D."/>
            <person name="White O."/>
            <person name="Wyder S."/>
            <person name="Zeng Q."/>
            <person name="Zhao Q."/>
            <person name="Zhao Y."/>
            <person name="Hill C.A."/>
            <person name="Raikhel A.S."/>
            <person name="Soares M.B."/>
            <person name="Knudson D.L."/>
            <person name="Lee N.H."/>
            <person name="Galagan J."/>
            <person name="Salzberg S.L."/>
            <person name="Paulsen I.T."/>
            <person name="Dimopoulos G."/>
            <person name="Collins F.H."/>
            <person name="Birren B."/>
            <person name="Fraser-Liggett C.M."/>
            <person name="Severson D.W."/>
        </authorList>
    </citation>
    <scope>NUCLEOTIDE SEQUENCE [LARGE SCALE GENOMIC DNA]</scope>
    <source>
        <strain evidence="11">Liverpool</strain>
    </source>
</reference>
<reference evidence="11" key="1">
    <citation type="submission" date="2005-10" db="EMBL/GenBank/DDBJ databases">
        <authorList>
            <person name="Loftus B.J."/>
            <person name="Nene V.M."/>
            <person name="Hannick L.I."/>
            <person name="Bidwell S."/>
            <person name="Haas B."/>
            <person name="Amedeo P."/>
            <person name="Orvis J."/>
            <person name="Wortman J.R."/>
            <person name="White O.R."/>
            <person name="Salzberg S."/>
            <person name="Shumway M."/>
            <person name="Koo H."/>
            <person name="Zhao Y."/>
            <person name="Holmes M."/>
            <person name="Miller J."/>
            <person name="Schatz M."/>
            <person name="Pop M."/>
            <person name="Pai G."/>
            <person name="Utterback T."/>
            <person name="Rogers Y.-H."/>
            <person name="Kravitz S."/>
            <person name="Fraser C.M."/>
        </authorList>
    </citation>
    <scope>NUCLEOTIDE SEQUENCE</scope>
    <source>
        <strain evidence="11">Liverpool</strain>
    </source>
</reference>
<dbReference type="PRINTS" id="PR00187">
    <property type="entry name" value="HAEMOCYANIN"/>
</dbReference>
<dbReference type="GO" id="GO:0005576">
    <property type="term" value="C:extracellular region"/>
    <property type="evidence" value="ECO:0007669"/>
    <property type="project" value="UniProtKB-SubCell"/>
</dbReference>
<dbReference type="PANTHER" id="PTHR11511">
    <property type="entry name" value="LARVAL STORAGE PROTEIN/PHENOLOXIDASE"/>
    <property type="match status" value="1"/>
</dbReference>
<keyword evidence="6" id="KW-0560">Oxidoreductase</keyword>
<keyword evidence="5" id="KW-0479">Metal-binding</keyword>
<dbReference type="FunFam" id="2.60.40.1520:FF:000001">
    <property type="entry name" value="Hemocyanin subunit 2"/>
    <property type="match status" value="1"/>
</dbReference>
<sequence length="696" mass="80259">MISNQVKFSGHFYNPHVPIFVPKENGRVFYEVPERFLSDRYRPLGSNLMNRFGTNAGVRIPVRDIDPPNIEFANVVSRRGDFSLFNRSHREAANQLIQLFMQQPDADTLNAVSAFVRDRLNAPLFQYALSVALHHRTDTADVTVPSILHTFPDRFIDPATFPRMREEGRIVSQGDRMAIDIPMNFTALDREPEQRLAYFREDIGVNLHHWHWHLVYPGVGPREIVNKDRRGELFYYFHGQMVARYHVERFCNGLGPLAPLDNLREPIREPYYPKILRSANNRTHPARYPGMVLMDVNRSADQINITVAEMEQQLSRIIRSIDDGFVMSSNGERISLDNPGGIDVLGNILESSILSPNTDFYGDVHNNGHIMISYIHDPDGTYLESFGVMGDVSTAMRDPIFYRWHLFIDQICRRHKNRFSPYSYPELSYQGITLLKFETRLQRRGSPPNLWLTFWQRSQVDLGTGLDFGPEGNLFATFTHLQHAPFLYQLQVINSDNRNRRGTVRIYLAPRYDEKGARLTFEQQRLHTIELDSFRVRLNPGVNNIMRRSEQSNVTIPYERTFRNISQSNESGNEQFRFCNCGWPSHMLIPKGNADGVTYDLFAMISNFSGDAVDVDYDENQNCDDSYSFCGLRNRRYPDARNMGYPFDRRVPPGVNSFADFVAPYQNMTVTTVALRRTSRTSGDPYACEQLLSLLG</sequence>
<dbReference type="InterPro" id="IPR000896">
    <property type="entry name" value="Hemocyanin/hexamerin_mid_dom"/>
</dbReference>
<dbReference type="SUPFAM" id="SSF48050">
    <property type="entry name" value="Hemocyanin, N-terminal domain"/>
    <property type="match status" value="1"/>
</dbReference>
<protein>
    <submittedName>
        <fullName evidence="11">AAEL013493-PA</fullName>
    </submittedName>
</protein>
<evidence type="ECO:0000256" key="3">
    <source>
        <dbReference type="ARBA" id="ARBA00009928"/>
    </source>
</evidence>
<dbReference type="GO" id="GO:0004097">
    <property type="term" value="F:catechol oxidase activity"/>
    <property type="evidence" value="ECO:0007669"/>
    <property type="project" value="UniProtKB-ARBA"/>
</dbReference>
<accession>Q16IZ2</accession>
<name>Q16IZ2_AEDAE</name>
<evidence type="ECO:0000256" key="9">
    <source>
        <dbReference type="ARBA" id="ARBA00023157"/>
    </source>
</evidence>
<evidence type="ECO:0000313" key="11">
    <source>
        <dbReference type="EMBL" id="EAT34241.1"/>
    </source>
</evidence>
<evidence type="ECO:0000313" key="12">
    <source>
        <dbReference type="Proteomes" id="UP000682892"/>
    </source>
</evidence>
<dbReference type="eggNOG" id="ENOG502S0I4">
    <property type="taxonomic scope" value="Eukaryota"/>
</dbReference>
<keyword evidence="7" id="KW-0186">Copper</keyword>
<keyword evidence="9" id="KW-1015">Disulfide bond</keyword>
<dbReference type="PROSITE" id="PS00210">
    <property type="entry name" value="HEMOCYANIN_2"/>
    <property type="match status" value="1"/>
</dbReference>
<dbReference type="PANTHER" id="PTHR11511:SF24">
    <property type="entry name" value="GH04080P"/>
    <property type="match status" value="1"/>
</dbReference>
<dbReference type="Gene3D" id="1.20.1370.10">
    <property type="entry name" value="Hemocyanin, N-terminal domain"/>
    <property type="match status" value="1"/>
</dbReference>
<dbReference type="PROSITE" id="PS00498">
    <property type="entry name" value="TYROSINASE_2"/>
    <property type="match status" value="1"/>
</dbReference>
<evidence type="ECO:0000259" key="10">
    <source>
        <dbReference type="PROSITE" id="PS00498"/>
    </source>
</evidence>
<evidence type="ECO:0000256" key="2">
    <source>
        <dbReference type="ARBA" id="ARBA00004613"/>
    </source>
</evidence>
<evidence type="ECO:0000256" key="4">
    <source>
        <dbReference type="ARBA" id="ARBA00022525"/>
    </source>
</evidence>
<evidence type="ECO:0000256" key="5">
    <source>
        <dbReference type="ARBA" id="ARBA00022723"/>
    </source>
</evidence>
<dbReference type="Proteomes" id="UP000682892">
    <property type="component" value="Unassembled WGS sequence"/>
</dbReference>
<dbReference type="PROSITE" id="PS00209">
    <property type="entry name" value="HEMOCYANIN_1"/>
    <property type="match status" value="1"/>
</dbReference>
<dbReference type="SUPFAM" id="SSF81296">
    <property type="entry name" value="E set domains"/>
    <property type="match status" value="1"/>
</dbReference>
<dbReference type="InterPro" id="IPR005204">
    <property type="entry name" value="Hemocyanin_N"/>
</dbReference>
<dbReference type="Pfam" id="PF00372">
    <property type="entry name" value="Hemocyanin_M"/>
    <property type="match status" value="1"/>
</dbReference>
<dbReference type="OMA" id="NELSTHW"/>
<dbReference type="STRING" id="7159.Q16IZ2"/>
<dbReference type="InterPro" id="IPR002227">
    <property type="entry name" value="Tyrosinase_Cu-bd"/>
</dbReference>
<comment type="cofactor">
    <cofactor evidence="1">
        <name>Cu(2+)</name>
        <dbReference type="ChEBI" id="CHEBI:29036"/>
    </cofactor>
</comment>
<dbReference type="InterPro" id="IPR008922">
    <property type="entry name" value="Di-copper_centre_dom_sf"/>
</dbReference>
<proteinExistence type="inferred from homology"/>
<evidence type="ECO:0000256" key="7">
    <source>
        <dbReference type="ARBA" id="ARBA00023008"/>
    </source>
</evidence>
<comment type="similarity">
    <text evidence="3">Belongs to the tyrosinase family.</text>
</comment>
<keyword evidence="8" id="KW-0503">Monooxygenase</keyword>
<evidence type="ECO:0000256" key="1">
    <source>
        <dbReference type="ARBA" id="ARBA00001973"/>
    </source>
</evidence>
<dbReference type="GO" id="GO:0046872">
    <property type="term" value="F:metal ion binding"/>
    <property type="evidence" value="ECO:0007669"/>
    <property type="project" value="UniProtKB-KW"/>
</dbReference>
<dbReference type="PaxDb" id="7159-AAEL013493-PA"/>
<dbReference type="PhylomeDB" id="Q16IZ2"/>
<organism evidence="11 12">
    <name type="scientific">Aedes aegypti</name>
    <name type="common">Yellowfever mosquito</name>
    <name type="synonym">Culex aegypti</name>
    <dbReference type="NCBI Taxonomy" id="7159"/>
    <lineage>
        <taxon>Eukaryota</taxon>
        <taxon>Metazoa</taxon>
        <taxon>Ecdysozoa</taxon>
        <taxon>Arthropoda</taxon>
        <taxon>Hexapoda</taxon>
        <taxon>Insecta</taxon>
        <taxon>Pterygota</taxon>
        <taxon>Neoptera</taxon>
        <taxon>Endopterygota</taxon>
        <taxon>Diptera</taxon>
        <taxon>Nematocera</taxon>
        <taxon>Culicoidea</taxon>
        <taxon>Culicidae</taxon>
        <taxon>Culicinae</taxon>
        <taxon>Aedini</taxon>
        <taxon>Aedes</taxon>
        <taxon>Stegomyia</taxon>
    </lineage>
</organism>
<dbReference type="InterPro" id="IPR036697">
    <property type="entry name" value="Hemocyanin_N_sf"/>
</dbReference>
<comment type="subcellular location">
    <subcellularLocation>
        <location evidence="2">Secreted</location>
    </subcellularLocation>
</comment>
<feature type="domain" description="Tyrosinase copper-binding" evidence="10">
    <location>
        <begin position="398"/>
        <end position="409"/>
    </location>
</feature>
<dbReference type="InterPro" id="IPR014756">
    <property type="entry name" value="Ig_E-set"/>
</dbReference>
<dbReference type="InterPro" id="IPR005203">
    <property type="entry name" value="Hemocyanin_C"/>
</dbReference>
<dbReference type="AlphaFoldDB" id="Q16IZ2"/>
<dbReference type="InterPro" id="IPR013788">
    <property type="entry name" value="Hemocyanin/hexamerin"/>
</dbReference>
<evidence type="ECO:0000256" key="6">
    <source>
        <dbReference type="ARBA" id="ARBA00023002"/>
    </source>
</evidence>